<dbReference type="EMBL" id="CP050066">
    <property type="protein sequence ID" value="QIP08710.1"/>
    <property type="molecule type" value="Genomic_DNA"/>
</dbReference>
<reference evidence="4" key="3">
    <citation type="submission" date="2024-02" db="EMBL/GenBank/DDBJ databases">
        <authorList>
            <person name="Bromfield E.S.P."/>
            <person name="Cloutier S."/>
            <person name="Nguyen H.D.T."/>
        </authorList>
    </citation>
    <scope>NUCLEOTIDE SEQUENCE</scope>
    <source>
        <strain evidence="4">101S1MB</strain>
        <strain evidence="3">65S1MB</strain>
    </source>
</reference>
<evidence type="ECO:0000313" key="6">
    <source>
        <dbReference type="Proteomes" id="UP000500895"/>
    </source>
</evidence>
<feature type="chain" id="PRO_5026057756" evidence="1">
    <location>
        <begin position="23"/>
        <end position="138"/>
    </location>
</feature>
<dbReference type="RefSeq" id="WP_140480502.1">
    <property type="nucleotide sequence ID" value="NZ_CP041090.2"/>
</dbReference>
<dbReference type="SMART" id="SM00754">
    <property type="entry name" value="CHRD"/>
    <property type="match status" value="1"/>
</dbReference>
<dbReference type="Pfam" id="PF07452">
    <property type="entry name" value="CHRD"/>
    <property type="match status" value="1"/>
</dbReference>
<evidence type="ECO:0000259" key="2">
    <source>
        <dbReference type="PROSITE" id="PS50933"/>
    </source>
</evidence>
<reference evidence="5 6" key="2">
    <citation type="journal article" date="2020" name="Int. J. Syst. Evol. Microbiol.">
        <title>Description and complete genome sequences of Bradyrhizobium symbiodeficiens sp. nov., a non-symbiotic bacterium associated with legumes native to Canada.</title>
        <authorList>
            <person name="Bromfield E.S.P."/>
            <person name="Cloutier S."/>
            <person name="Nguyen H.D.T."/>
        </authorList>
    </citation>
    <scope>NUCLEOTIDE SEQUENCE [LARGE SCALE GENOMIC DNA]</scope>
    <source>
        <strain evidence="4 6">101S1MB</strain>
        <strain evidence="3 5">65S1MB</strain>
    </source>
</reference>
<reference evidence="5" key="1">
    <citation type="submission" date="2019-06" db="EMBL/GenBank/DDBJ databases">
        <title>Whole-Genome Sequence of Bradyrhizobium sp. 3 Strain 65S1MB.</title>
        <authorList>
            <person name="Bromfield E.S.P."/>
            <person name="Cloutier S."/>
            <person name="Nguyen H.D.T."/>
        </authorList>
    </citation>
    <scope>NUCLEOTIDE SEQUENCE [LARGE SCALE GENOMIC DNA]</scope>
    <source>
        <strain evidence="5">65S1MB</strain>
    </source>
</reference>
<gene>
    <name evidence="3" type="ORF">FJN17_17530</name>
    <name evidence="4" type="ORF">HAV00_21685</name>
</gene>
<keyword evidence="1" id="KW-0732">Signal</keyword>
<accession>A0A6G9A8D2</accession>
<dbReference type="AlphaFoldDB" id="A0A6G9A8D2"/>
<proteinExistence type="predicted"/>
<organism evidence="4 6">
    <name type="scientific">Bradyrhizobium symbiodeficiens</name>
    <dbReference type="NCBI Taxonomy" id="1404367"/>
    <lineage>
        <taxon>Bacteria</taxon>
        <taxon>Pseudomonadati</taxon>
        <taxon>Pseudomonadota</taxon>
        <taxon>Alphaproteobacteria</taxon>
        <taxon>Hyphomicrobiales</taxon>
        <taxon>Nitrobacteraceae</taxon>
        <taxon>Bradyrhizobium</taxon>
    </lineage>
</organism>
<evidence type="ECO:0000313" key="4">
    <source>
        <dbReference type="EMBL" id="QIP08710.1"/>
    </source>
</evidence>
<dbReference type="Proteomes" id="UP000500895">
    <property type="component" value="Chromosome"/>
</dbReference>
<feature type="signal peptide" evidence="1">
    <location>
        <begin position="1"/>
        <end position="22"/>
    </location>
</feature>
<dbReference type="PROSITE" id="PS50933">
    <property type="entry name" value="CHRD"/>
    <property type="match status" value="1"/>
</dbReference>
<feature type="domain" description="CHRD" evidence="2">
    <location>
        <begin position="21"/>
        <end position="138"/>
    </location>
</feature>
<evidence type="ECO:0000256" key="1">
    <source>
        <dbReference type="SAM" id="SignalP"/>
    </source>
</evidence>
<dbReference type="InterPro" id="IPR010895">
    <property type="entry name" value="CHRD"/>
</dbReference>
<protein>
    <submittedName>
        <fullName evidence="4">CHRD domain-containing protein</fullName>
    </submittedName>
</protein>
<name>A0A6G9A8D2_9BRAD</name>
<evidence type="ECO:0000313" key="3">
    <source>
        <dbReference type="EMBL" id="QDF39212.1"/>
    </source>
</evidence>
<dbReference type="EMBL" id="CP041090">
    <property type="protein sequence ID" value="QDF39212.1"/>
    <property type="molecule type" value="Genomic_DNA"/>
</dbReference>
<dbReference type="Proteomes" id="UP000319298">
    <property type="component" value="Chromosome"/>
</dbReference>
<keyword evidence="5" id="KW-1185">Reference proteome</keyword>
<evidence type="ECO:0000313" key="5">
    <source>
        <dbReference type="Proteomes" id="UP000319298"/>
    </source>
</evidence>
<sequence length="138" mass="13693">MNKTVIAAVALGAVAFVSPASAEKLKATLDGKSEVPATTSSGTGTADLNYDAASKKLSWTVTYSGLSGPATAAHFHGPAEVGKNAGVAVAIPNAAASPVKGEATLTEAQAADLLGGKYYINIHTAANPGGEIRGQVTK</sequence>